<dbReference type="Gene3D" id="3.40.47.10">
    <property type="match status" value="1"/>
</dbReference>
<name>A0A858RFB7_9BACT</name>
<dbReference type="Proteomes" id="UP000501812">
    <property type="component" value="Chromosome"/>
</dbReference>
<protein>
    <recommendedName>
        <fullName evidence="1">Beta-ketoacyl synthase-like N-terminal domain-containing protein</fullName>
    </recommendedName>
</protein>
<sequence>MSRISITGTGAVSSAGWGVEALMVALERGVRPEASSLSRERKNGDLVVTPVLKAPAAPPTLPKSPRLRRVSPISKFSVAAAIEALGEDRIAKVAAGELRLGVICTLLNGCVNYSNRFFGEVLADPSVASPILFPETVFNAPSSHLSALFGSTAPNDTLLGDGAEIFTGLEIATEWLLRGDCDAVLVVAAEELDWLSAEALALYSRNITPSEGAAAILLEIASGGPQLLAVPDPVALPPGADRAMALRQACGATGVRDDGRTLLSDSRTGAARYDRSEDDALAGWSGPQLSPKKILGESFAAAAGLQLVAAVEWVKSGKADQALVAVLGGNEQAAACLIGSGS</sequence>
<dbReference type="RefSeq" id="WP_169453746.1">
    <property type="nucleotide sequence ID" value="NZ_CP051774.1"/>
</dbReference>
<dbReference type="Pfam" id="PF00109">
    <property type="entry name" value="ketoacyl-synt"/>
    <property type="match status" value="1"/>
</dbReference>
<evidence type="ECO:0000313" key="2">
    <source>
        <dbReference type="EMBL" id="QJE95432.1"/>
    </source>
</evidence>
<gene>
    <name evidence="2" type="ORF">HHL09_06435</name>
</gene>
<keyword evidence="3" id="KW-1185">Reference proteome</keyword>
<dbReference type="GO" id="GO:0016746">
    <property type="term" value="F:acyltransferase activity"/>
    <property type="evidence" value="ECO:0007669"/>
    <property type="project" value="InterPro"/>
</dbReference>
<dbReference type="InterPro" id="IPR014030">
    <property type="entry name" value="Ketoacyl_synth_N"/>
</dbReference>
<dbReference type="KEGG" id="luo:HHL09_06435"/>
<reference evidence="2 3" key="1">
    <citation type="submission" date="2020-04" db="EMBL/GenBank/DDBJ databases">
        <title>Luteolibacter sp. G-1-1-1 isolated from soil.</title>
        <authorList>
            <person name="Dahal R.H."/>
        </authorList>
    </citation>
    <scope>NUCLEOTIDE SEQUENCE [LARGE SCALE GENOMIC DNA]</scope>
    <source>
        <strain evidence="2 3">G-1-1-1</strain>
    </source>
</reference>
<proteinExistence type="predicted"/>
<dbReference type="EMBL" id="CP051774">
    <property type="protein sequence ID" value="QJE95432.1"/>
    <property type="molecule type" value="Genomic_DNA"/>
</dbReference>
<dbReference type="SUPFAM" id="SSF53901">
    <property type="entry name" value="Thiolase-like"/>
    <property type="match status" value="2"/>
</dbReference>
<evidence type="ECO:0000313" key="3">
    <source>
        <dbReference type="Proteomes" id="UP000501812"/>
    </source>
</evidence>
<evidence type="ECO:0000259" key="1">
    <source>
        <dbReference type="Pfam" id="PF00109"/>
    </source>
</evidence>
<dbReference type="AlphaFoldDB" id="A0A858RFB7"/>
<accession>A0A858RFB7</accession>
<organism evidence="2 3">
    <name type="scientific">Luteolibacter luteus</name>
    <dbReference type="NCBI Taxonomy" id="2728835"/>
    <lineage>
        <taxon>Bacteria</taxon>
        <taxon>Pseudomonadati</taxon>
        <taxon>Verrucomicrobiota</taxon>
        <taxon>Verrucomicrobiia</taxon>
        <taxon>Verrucomicrobiales</taxon>
        <taxon>Verrucomicrobiaceae</taxon>
        <taxon>Luteolibacter</taxon>
    </lineage>
</organism>
<dbReference type="InterPro" id="IPR016039">
    <property type="entry name" value="Thiolase-like"/>
</dbReference>
<feature type="domain" description="Beta-ketoacyl synthase-like N-terminal" evidence="1">
    <location>
        <begin position="2"/>
        <end position="190"/>
    </location>
</feature>